<reference evidence="2 3" key="1">
    <citation type="submission" date="2023-02" db="EMBL/GenBank/DDBJ databases">
        <title>LHISI_Scaffold_Assembly.</title>
        <authorList>
            <person name="Stuart O.P."/>
            <person name="Cleave R."/>
            <person name="Magrath M.J.L."/>
            <person name="Mikheyev A.S."/>
        </authorList>
    </citation>
    <scope>NUCLEOTIDE SEQUENCE [LARGE SCALE GENOMIC DNA]</scope>
    <source>
        <strain evidence="2">Daus_M_001</strain>
        <tissue evidence="2">Leg muscle</tissue>
    </source>
</reference>
<protein>
    <submittedName>
        <fullName evidence="2">Uncharacterized protein</fullName>
    </submittedName>
</protein>
<evidence type="ECO:0000313" key="2">
    <source>
        <dbReference type="EMBL" id="KAJ8890305.1"/>
    </source>
</evidence>
<comment type="caution">
    <text evidence="2">The sequence shown here is derived from an EMBL/GenBank/DDBJ whole genome shotgun (WGS) entry which is preliminary data.</text>
</comment>
<evidence type="ECO:0000313" key="3">
    <source>
        <dbReference type="Proteomes" id="UP001159363"/>
    </source>
</evidence>
<name>A0ABQ9I214_9NEOP</name>
<sequence>MATLNCHFSLLHCWFQQQLQKTGTTEHIRGLGILWKGCSEYGNEGLHAWAIDYEQASIQPAGSSLATCAAVLHNIAVAHGEPLPPPPADEDHFMPPVPVENAAPRNNRGA</sequence>
<keyword evidence="3" id="KW-1185">Reference proteome</keyword>
<evidence type="ECO:0000256" key="1">
    <source>
        <dbReference type="SAM" id="MobiDB-lite"/>
    </source>
</evidence>
<dbReference type="Proteomes" id="UP001159363">
    <property type="component" value="Chromosome 3"/>
</dbReference>
<dbReference type="EMBL" id="JARBHB010000003">
    <property type="protein sequence ID" value="KAJ8890305.1"/>
    <property type="molecule type" value="Genomic_DNA"/>
</dbReference>
<feature type="region of interest" description="Disordered" evidence="1">
    <location>
        <begin position="80"/>
        <end position="110"/>
    </location>
</feature>
<proteinExistence type="predicted"/>
<gene>
    <name evidence="2" type="ORF">PR048_009813</name>
</gene>
<accession>A0ABQ9I214</accession>
<organism evidence="2 3">
    <name type="scientific">Dryococelus australis</name>
    <dbReference type="NCBI Taxonomy" id="614101"/>
    <lineage>
        <taxon>Eukaryota</taxon>
        <taxon>Metazoa</taxon>
        <taxon>Ecdysozoa</taxon>
        <taxon>Arthropoda</taxon>
        <taxon>Hexapoda</taxon>
        <taxon>Insecta</taxon>
        <taxon>Pterygota</taxon>
        <taxon>Neoptera</taxon>
        <taxon>Polyneoptera</taxon>
        <taxon>Phasmatodea</taxon>
        <taxon>Verophasmatodea</taxon>
        <taxon>Anareolatae</taxon>
        <taxon>Phasmatidae</taxon>
        <taxon>Eurycanthinae</taxon>
        <taxon>Dryococelus</taxon>
    </lineage>
</organism>